<dbReference type="GO" id="GO:0005694">
    <property type="term" value="C:chromosome"/>
    <property type="evidence" value="ECO:0007669"/>
    <property type="project" value="TreeGrafter"/>
</dbReference>
<dbReference type="GO" id="GO:0005737">
    <property type="term" value="C:cytoplasm"/>
    <property type="evidence" value="ECO:0007669"/>
    <property type="project" value="TreeGrafter"/>
</dbReference>
<gene>
    <name evidence="16" type="ORF">M427DRAFT_146685</name>
</gene>
<keyword evidence="2" id="KW-0479">Metal-binding</keyword>
<keyword evidence="7" id="KW-0238">DNA-binding</keyword>
<dbReference type="PANTHER" id="PTHR13710:SF105">
    <property type="entry name" value="ATP-DEPENDENT DNA HELICASE Q1"/>
    <property type="match status" value="1"/>
</dbReference>
<evidence type="ECO:0000256" key="9">
    <source>
        <dbReference type="ARBA" id="ARBA00023242"/>
    </source>
</evidence>
<evidence type="ECO:0000259" key="15">
    <source>
        <dbReference type="PROSITE" id="PS51194"/>
    </source>
</evidence>
<dbReference type="InterPro" id="IPR011545">
    <property type="entry name" value="DEAD/DEAH_box_helicase_dom"/>
</dbReference>
<evidence type="ECO:0000313" key="16">
    <source>
        <dbReference type="EMBL" id="KXS13275.1"/>
    </source>
</evidence>
<feature type="region of interest" description="Disordered" evidence="13">
    <location>
        <begin position="1"/>
        <end position="51"/>
    </location>
</feature>
<comment type="subcellular location">
    <subcellularLocation>
        <location evidence="11">Nucleus</location>
    </subcellularLocation>
</comment>
<proteinExistence type="inferred from homology"/>
<feature type="region of interest" description="Disordered" evidence="13">
    <location>
        <begin position="228"/>
        <end position="271"/>
    </location>
</feature>
<evidence type="ECO:0000256" key="6">
    <source>
        <dbReference type="ARBA" id="ARBA00022840"/>
    </source>
</evidence>
<dbReference type="EC" id="5.6.2.4" evidence="11"/>
<feature type="domain" description="Helicase ATP-binding" evidence="14">
    <location>
        <begin position="148"/>
        <end position="369"/>
    </location>
</feature>
<dbReference type="InterPro" id="IPR004589">
    <property type="entry name" value="DNA_helicase_ATP-dep_RecQ"/>
</dbReference>
<keyword evidence="5 11" id="KW-0347">Helicase</keyword>
<dbReference type="InterPro" id="IPR002464">
    <property type="entry name" value="DNA/RNA_helicase_DEAH_CS"/>
</dbReference>
<keyword evidence="4 11" id="KW-0378">Hydrolase</keyword>
<feature type="domain" description="Helicase C-terminal" evidence="15">
    <location>
        <begin position="402"/>
        <end position="550"/>
    </location>
</feature>
<feature type="compositionally biased region" description="Gly residues" evidence="13">
    <location>
        <begin position="241"/>
        <end position="262"/>
    </location>
</feature>
<dbReference type="InterPro" id="IPR032284">
    <property type="entry name" value="RecQ_Zn-bd"/>
</dbReference>
<evidence type="ECO:0000259" key="14">
    <source>
        <dbReference type="PROSITE" id="PS51192"/>
    </source>
</evidence>
<evidence type="ECO:0000256" key="10">
    <source>
        <dbReference type="ARBA" id="ARBA00034617"/>
    </source>
</evidence>
<dbReference type="AlphaFoldDB" id="A0A139A9V8"/>
<evidence type="ECO:0000256" key="3">
    <source>
        <dbReference type="ARBA" id="ARBA00022741"/>
    </source>
</evidence>
<evidence type="ECO:0000256" key="2">
    <source>
        <dbReference type="ARBA" id="ARBA00022723"/>
    </source>
</evidence>
<reference evidence="16 17" key="1">
    <citation type="journal article" date="2015" name="Genome Biol. Evol.">
        <title>Phylogenomic analyses indicate that early fungi evolved digesting cell walls of algal ancestors of land plants.</title>
        <authorList>
            <person name="Chang Y."/>
            <person name="Wang S."/>
            <person name="Sekimoto S."/>
            <person name="Aerts A.L."/>
            <person name="Choi C."/>
            <person name="Clum A."/>
            <person name="LaButti K.M."/>
            <person name="Lindquist E.A."/>
            <person name="Yee Ngan C."/>
            <person name="Ohm R.A."/>
            <person name="Salamov A.A."/>
            <person name="Grigoriev I.V."/>
            <person name="Spatafora J.W."/>
            <person name="Berbee M.L."/>
        </authorList>
    </citation>
    <scope>NUCLEOTIDE SEQUENCE [LARGE SCALE GENOMIC DNA]</scope>
    <source>
        <strain evidence="16 17">JEL478</strain>
    </source>
</reference>
<comment type="catalytic activity">
    <reaction evidence="11">
        <text>ATP + H2O = ADP + phosphate + H(+)</text>
        <dbReference type="Rhea" id="RHEA:13065"/>
        <dbReference type="ChEBI" id="CHEBI:15377"/>
        <dbReference type="ChEBI" id="CHEBI:15378"/>
        <dbReference type="ChEBI" id="CHEBI:30616"/>
        <dbReference type="ChEBI" id="CHEBI:43474"/>
        <dbReference type="ChEBI" id="CHEBI:456216"/>
    </reaction>
</comment>
<dbReference type="SUPFAM" id="SSF52540">
    <property type="entry name" value="P-loop containing nucleoside triphosphate hydrolases"/>
    <property type="match status" value="1"/>
</dbReference>
<dbReference type="EMBL" id="KQ965780">
    <property type="protein sequence ID" value="KXS13275.1"/>
    <property type="molecule type" value="Genomic_DNA"/>
</dbReference>
<dbReference type="STRING" id="1344416.A0A139A9V8"/>
<dbReference type="GO" id="GO:0005634">
    <property type="term" value="C:nucleus"/>
    <property type="evidence" value="ECO:0007669"/>
    <property type="project" value="UniProtKB-SubCell"/>
</dbReference>
<keyword evidence="12" id="KW-0175">Coiled coil</keyword>
<keyword evidence="6 11" id="KW-0067">ATP-binding</keyword>
<dbReference type="InterPro" id="IPR014001">
    <property type="entry name" value="Helicase_ATP-bd"/>
</dbReference>
<evidence type="ECO:0000256" key="5">
    <source>
        <dbReference type="ARBA" id="ARBA00022806"/>
    </source>
</evidence>
<dbReference type="Gene3D" id="3.40.50.300">
    <property type="entry name" value="P-loop containing nucleotide triphosphate hydrolases"/>
    <property type="match status" value="3"/>
</dbReference>
<protein>
    <recommendedName>
        <fullName evidence="11">ATP-dependent DNA helicase</fullName>
        <ecNumber evidence="11">5.6.2.4</ecNumber>
    </recommendedName>
</protein>
<dbReference type="GO" id="GO:0046872">
    <property type="term" value="F:metal ion binding"/>
    <property type="evidence" value="ECO:0007669"/>
    <property type="project" value="UniProtKB-KW"/>
</dbReference>
<evidence type="ECO:0000313" key="17">
    <source>
        <dbReference type="Proteomes" id="UP000070544"/>
    </source>
</evidence>
<feature type="region of interest" description="Disordered" evidence="13">
    <location>
        <begin position="749"/>
        <end position="776"/>
    </location>
</feature>
<evidence type="ECO:0000256" key="1">
    <source>
        <dbReference type="ARBA" id="ARBA00005446"/>
    </source>
</evidence>
<dbReference type="PROSITE" id="PS51192">
    <property type="entry name" value="HELICASE_ATP_BIND_1"/>
    <property type="match status" value="1"/>
</dbReference>
<dbReference type="SMART" id="SM00490">
    <property type="entry name" value="HELICc"/>
    <property type="match status" value="1"/>
</dbReference>
<dbReference type="OMA" id="FKLSTMV"/>
<dbReference type="PROSITE" id="PS51194">
    <property type="entry name" value="HELICASE_CTER"/>
    <property type="match status" value="1"/>
</dbReference>
<dbReference type="Gene3D" id="1.10.10.10">
    <property type="entry name" value="Winged helix-like DNA-binding domain superfamily/Winged helix DNA-binding domain"/>
    <property type="match status" value="1"/>
</dbReference>
<dbReference type="GO" id="GO:0043138">
    <property type="term" value="F:3'-5' DNA helicase activity"/>
    <property type="evidence" value="ECO:0007669"/>
    <property type="project" value="UniProtKB-EC"/>
</dbReference>
<keyword evidence="8" id="KW-0413">Isomerase</keyword>
<keyword evidence="3 11" id="KW-0547">Nucleotide-binding</keyword>
<dbReference type="Proteomes" id="UP000070544">
    <property type="component" value="Unassembled WGS sequence"/>
</dbReference>
<dbReference type="SMART" id="SM00487">
    <property type="entry name" value="DEXDc"/>
    <property type="match status" value="1"/>
</dbReference>
<evidence type="ECO:0000256" key="12">
    <source>
        <dbReference type="SAM" id="Coils"/>
    </source>
</evidence>
<evidence type="ECO:0000256" key="13">
    <source>
        <dbReference type="SAM" id="MobiDB-lite"/>
    </source>
</evidence>
<organism evidence="16 17">
    <name type="scientific">Gonapodya prolifera (strain JEL478)</name>
    <name type="common">Monoblepharis prolifera</name>
    <dbReference type="NCBI Taxonomy" id="1344416"/>
    <lineage>
        <taxon>Eukaryota</taxon>
        <taxon>Fungi</taxon>
        <taxon>Fungi incertae sedis</taxon>
        <taxon>Chytridiomycota</taxon>
        <taxon>Chytridiomycota incertae sedis</taxon>
        <taxon>Monoblepharidomycetes</taxon>
        <taxon>Monoblepharidales</taxon>
        <taxon>Gonapodyaceae</taxon>
        <taxon>Gonapodya</taxon>
    </lineage>
</organism>
<dbReference type="PROSITE" id="PS00690">
    <property type="entry name" value="DEAH_ATP_HELICASE"/>
    <property type="match status" value="1"/>
</dbReference>
<dbReference type="GO" id="GO:0016887">
    <property type="term" value="F:ATP hydrolysis activity"/>
    <property type="evidence" value="ECO:0007669"/>
    <property type="project" value="RHEA"/>
</dbReference>
<dbReference type="GO" id="GO:0005524">
    <property type="term" value="F:ATP binding"/>
    <property type="evidence" value="ECO:0007669"/>
    <property type="project" value="UniProtKB-KW"/>
</dbReference>
<dbReference type="OrthoDB" id="10261556at2759"/>
<evidence type="ECO:0000256" key="7">
    <source>
        <dbReference type="ARBA" id="ARBA00023125"/>
    </source>
</evidence>
<dbReference type="CDD" id="cd18794">
    <property type="entry name" value="SF2_C_RecQ"/>
    <property type="match status" value="1"/>
</dbReference>
<evidence type="ECO:0000256" key="11">
    <source>
        <dbReference type="RuleBase" id="RU364117"/>
    </source>
</evidence>
<keyword evidence="9 11" id="KW-0539">Nucleus</keyword>
<evidence type="ECO:0000256" key="4">
    <source>
        <dbReference type="ARBA" id="ARBA00022801"/>
    </source>
</evidence>
<comment type="similarity">
    <text evidence="1 11">Belongs to the helicase family. RecQ subfamily.</text>
</comment>
<dbReference type="InterPro" id="IPR001650">
    <property type="entry name" value="Helicase_C-like"/>
</dbReference>
<feature type="coiled-coil region" evidence="12">
    <location>
        <begin position="61"/>
        <end position="88"/>
    </location>
</feature>
<accession>A0A139A9V8</accession>
<keyword evidence="17" id="KW-1185">Reference proteome</keyword>
<dbReference type="NCBIfam" id="TIGR00614">
    <property type="entry name" value="recQ_fam"/>
    <property type="match status" value="1"/>
</dbReference>
<dbReference type="GO" id="GO:0003677">
    <property type="term" value="F:DNA binding"/>
    <property type="evidence" value="ECO:0007669"/>
    <property type="project" value="UniProtKB-KW"/>
</dbReference>
<comment type="catalytic activity">
    <reaction evidence="10 11">
        <text>Couples ATP hydrolysis with the unwinding of duplex DNA by translocating in the 3'-5' direction.</text>
        <dbReference type="EC" id="5.6.2.4"/>
    </reaction>
</comment>
<dbReference type="PANTHER" id="PTHR13710">
    <property type="entry name" value="DNA HELICASE RECQ FAMILY MEMBER"/>
    <property type="match status" value="1"/>
</dbReference>
<sequence>MSTFVVLDSDEEPSSPAVPLPPRSEEPSRGTGATDAHPHQNSSSRSRGPGTEGFALIRAQIADCDAELENIRKELEFLIERRTQLETLRANLTSSLPSTTASSSVSRPAAPAVDFSTPSFPWHARLLTLRRRFWPEITQFRNKQLDVINATCAGKDVVYVAQTGGGKSLTYQLPAIHSPGITLVVSPLVSLSRDQLLSLRHRRIGAAALYAGTSRDEEKRVAEDMVNGAGGPWWDHDDGDGGGGSGGGGGGSGGGRGGGGGTKNVDEDQDEHGYDGGLRLVYVTPEKVAKSKRFIQTLEKCHKRGRLARIVVDEAHCCSTQGHDFRPDYAHLGLLRQLFPTVPVLALSATLPPSLLASVVQVLGLVPGEADPEAGVLVVQSELYRANLRFEVIPKARGAKEEVKQIGDWIHEKHPGHSGIVYCLSRKDTETYSAGLREQGISSLAYHADLSDDTREAVHVRWRDGNTDVVCATIAFGLGIDKPDVRFVAHATMSKSCEGYYQEAGRAGRDGEPADCVLFYRAGDVSRLSSMVFNDHSGLKSLYLMVRYCEDLSMCRRELIRRHFGAGSTTLSGTNARLVSAEEGRCGNCDHCLDDGTPIEVERVDVTREAVEICKVLIALKDGGGEVSESAKGKGTADPDRVTIVKLIELLRGVGPLAKLAEIQVLVRDGLVSFPIGARYKWGRDDVEKLIIAMILDGRIREEFAVTAYTTNAYVTCSRAGRRLAEMWASHGAERTPKIELVMRKSGVTVQKDSKRQRSAANGVKRDRNDEEDSEHLEEDFVQLRKLKTIKT</sequence>
<dbReference type="Pfam" id="PF16124">
    <property type="entry name" value="RecQ_Zn_bind"/>
    <property type="match status" value="1"/>
</dbReference>
<name>A0A139A9V8_GONPJ</name>
<dbReference type="Pfam" id="PF00271">
    <property type="entry name" value="Helicase_C"/>
    <property type="match status" value="1"/>
</dbReference>
<dbReference type="InterPro" id="IPR027417">
    <property type="entry name" value="P-loop_NTPase"/>
</dbReference>
<dbReference type="GO" id="GO:0000724">
    <property type="term" value="P:double-strand break repair via homologous recombination"/>
    <property type="evidence" value="ECO:0007669"/>
    <property type="project" value="TreeGrafter"/>
</dbReference>
<dbReference type="InterPro" id="IPR036388">
    <property type="entry name" value="WH-like_DNA-bd_sf"/>
</dbReference>
<dbReference type="Pfam" id="PF00270">
    <property type="entry name" value="DEAD"/>
    <property type="match status" value="2"/>
</dbReference>
<evidence type="ECO:0000256" key="8">
    <source>
        <dbReference type="ARBA" id="ARBA00023235"/>
    </source>
</evidence>
<dbReference type="GO" id="GO:0009378">
    <property type="term" value="F:four-way junction helicase activity"/>
    <property type="evidence" value="ECO:0007669"/>
    <property type="project" value="TreeGrafter"/>
</dbReference>